<feature type="transmembrane region" description="Helical" evidence="1">
    <location>
        <begin position="20"/>
        <end position="41"/>
    </location>
</feature>
<reference evidence="2 3" key="1">
    <citation type="submission" date="2018-11" db="EMBL/GenBank/DDBJ databases">
        <authorList>
            <consortium name="Pathogen Informatics"/>
        </authorList>
    </citation>
    <scope>NUCLEOTIDE SEQUENCE [LARGE SCALE GENOMIC DNA]</scope>
</reference>
<accession>A0A3P7PJG8</accession>
<protein>
    <submittedName>
        <fullName evidence="2">Uncharacterized protein</fullName>
    </submittedName>
</protein>
<dbReference type="AlphaFoldDB" id="A0A3P7PJG8"/>
<sequence>MKIHFPARILQWDGEADVGQMIAMLVPMTGVEQMIAMLVVVRRTNDRDVDVRTSNK</sequence>
<organism evidence="2 3">
    <name type="scientific">Gongylonema pulchrum</name>
    <dbReference type="NCBI Taxonomy" id="637853"/>
    <lineage>
        <taxon>Eukaryota</taxon>
        <taxon>Metazoa</taxon>
        <taxon>Ecdysozoa</taxon>
        <taxon>Nematoda</taxon>
        <taxon>Chromadorea</taxon>
        <taxon>Rhabditida</taxon>
        <taxon>Spirurina</taxon>
        <taxon>Spiruromorpha</taxon>
        <taxon>Spiruroidea</taxon>
        <taxon>Gongylonematidae</taxon>
        <taxon>Gongylonema</taxon>
    </lineage>
</organism>
<proteinExistence type="predicted"/>
<evidence type="ECO:0000313" key="3">
    <source>
        <dbReference type="Proteomes" id="UP000271098"/>
    </source>
</evidence>
<keyword evidence="1" id="KW-0812">Transmembrane</keyword>
<keyword evidence="1" id="KW-0472">Membrane</keyword>
<keyword evidence="1" id="KW-1133">Transmembrane helix</keyword>
<keyword evidence="3" id="KW-1185">Reference proteome</keyword>
<evidence type="ECO:0000313" key="2">
    <source>
        <dbReference type="EMBL" id="VDN42981.1"/>
    </source>
</evidence>
<gene>
    <name evidence="2" type="ORF">GPUH_LOCUS24545</name>
</gene>
<name>A0A3P7PJG8_9BILA</name>
<dbReference type="Proteomes" id="UP000271098">
    <property type="component" value="Unassembled WGS sequence"/>
</dbReference>
<dbReference type="EMBL" id="UYRT01101515">
    <property type="protein sequence ID" value="VDN42981.1"/>
    <property type="molecule type" value="Genomic_DNA"/>
</dbReference>
<evidence type="ECO:0000256" key="1">
    <source>
        <dbReference type="SAM" id="Phobius"/>
    </source>
</evidence>